<dbReference type="Pfam" id="PF11133">
    <property type="entry name" value="Phage_head_fibr"/>
    <property type="match status" value="1"/>
</dbReference>
<protein>
    <submittedName>
        <fullName evidence="3">Head fiber protein</fullName>
    </submittedName>
</protein>
<evidence type="ECO:0000313" key="3">
    <source>
        <dbReference type="EMBL" id="VYU42751.1"/>
    </source>
</evidence>
<reference evidence="3" key="1">
    <citation type="submission" date="2019-11" db="EMBL/GenBank/DDBJ databases">
        <authorList>
            <person name="Feng L."/>
        </authorList>
    </citation>
    <scope>NUCLEOTIDE SEQUENCE</scope>
    <source>
        <strain evidence="3">PclaraLFYP37</strain>
    </source>
</reference>
<proteinExistence type="predicted"/>
<evidence type="ECO:0000256" key="2">
    <source>
        <dbReference type="ARBA" id="ARBA00022581"/>
    </source>
</evidence>
<dbReference type="AlphaFoldDB" id="A0A6N3EUY9"/>
<keyword evidence="2" id="KW-0945">Host-virus interaction</keyword>
<organism evidence="3">
    <name type="scientific">Paraprevotella clara</name>
    <dbReference type="NCBI Taxonomy" id="454154"/>
    <lineage>
        <taxon>Bacteria</taxon>
        <taxon>Pseudomonadati</taxon>
        <taxon>Bacteroidota</taxon>
        <taxon>Bacteroidia</taxon>
        <taxon>Bacteroidales</taxon>
        <taxon>Prevotellaceae</taxon>
        <taxon>Paraprevotella</taxon>
    </lineage>
</organism>
<dbReference type="EMBL" id="CACRUT010000016">
    <property type="protein sequence ID" value="VYU42751.1"/>
    <property type="molecule type" value="Genomic_DNA"/>
</dbReference>
<dbReference type="RefSeq" id="WP_412442995.1">
    <property type="nucleotide sequence ID" value="NZ_CACRUT010000016.1"/>
</dbReference>
<sequence length="197" mass="21319">MPAGFKYDLKPIEANMPEMCRYETVYRYSGGFNLVLDNLTGVDKIPPMTPLVLDFVKRQATAVINVDVVEDISAGTTSLKIRKNSFAYKGMHLGNGTNGGTIESIDKTSNTEYDTVTLAATPTLAAKKGDTLFEATAAAGKTPKATATALNYAWTKVEEGATVTAIGQAYEIRPTKLIVPISEKDKASLGDRFMFTY</sequence>
<accession>A0A6N3EUY9</accession>
<dbReference type="InterPro" id="IPR022741">
    <property type="entry name" value="Phage_B103_Gp8"/>
</dbReference>
<evidence type="ECO:0000256" key="1">
    <source>
        <dbReference type="ARBA" id="ARBA00004328"/>
    </source>
</evidence>
<name>A0A6N3EUY9_9BACT</name>
<gene>
    <name evidence="3" type="ORF">PCLFYP37_02857</name>
</gene>
<comment type="subcellular location">
    <subcellularLocation>
        <location evidence="1">Virion</location>
    </subcellularLocation>
</comment>